<accession>A0ACC0JUQ3</accession>
<dbReference type="EMBL" id="CM046103">
    <property type="protein sequence ID" value="KAI8427882.1"/>
    <property type="molecule type" value="Genomic_DNA"/>
</dbReference>
<name>A0ACC0JUQ3_CHOFU</name>
<evidence type="ECO:0000313" key="2">
    <source>
        <dbReference type="Proteomes" id="UP001064048"/>
    </source>
</evidence>
<gene>
    <name evidence="1" type="ORF">MSG28_002244</name>
</gene>
<reference evidence="1 2" key="1">
    <citation type="journal article" date="2022" name="Genome Biol. Evol.">
        <title>The Spruce Budworm Genome: Reconstructing the Evolutionary History of Antifreeze Proteins.</title>
        <authorList>
            <person name="Beliveau C."/>
            <person name="Gagne P."/>
            <person name="Picq S."/>
            <person name="Vernygora O."/>
            <person name="Keeling C.I."/>
            <person name="Pinkney K."/>
            <person name="Doucet D."/>
            <person name="Wen F."/>
            <person name="Johnston J.S."/>
            <person name="Maaroufi H."/>
            <person name="Boyle B."/>
            <person name="Laroche J."/>
            <person name="Dewar K."/>
            <person name="Juretic N."/>
            <person name="Blackburn G."/>
            <person name="Nisole A."/>
            <person name="Brunet B."/>
            <person name="Brandao M."/>
            <person name="Lumley L."/>
            <person name="Duan J."/>
            <person name="Quan G."/>
            <person name="Lucarotti C.J."/>
            <person name="Roe A.D."/>
            <person name="Sperling F.A.H."/>
            <person name="Levesque R.C."/>
            <person name="Cusson M."/>
        </authorList>
    </citation>
    <scope>NUCLEOTIDE SEQUENCE [LARGE SCALE GENOMIC DNA]</scope>
    <source>
        <strain evidence="1">Glfc:IPQL:Cfum</strain>
    </source>
</reference>
<protein>
    <submittedName>
        <fullName evidence="1">Uncharacterized protein</fullName>
    </submittedName>
</protein>
<proteinExistence type="predicted"/>
<sequence length="1302" mass="141461">MHIMTSNVSCIIPVLRCYLNVTIFNGRMDVEWAQHGQRRIFARLRGAPPTLRGRTAHGGNLPHSVAPHLTQTPRRSSPIRSAQKLCAPDRNDLLSSVKLLCLSFSSDASNTVKLGPISWIRTMIRTITIYFLVLSVTAPAVIQCAYRVAVAGGARAQTVYVAVEGKRATGELYSQGREVQIDDPGPGNYELVAQSRSGPQFASSARLAYQPRSYCVFVQTDKRVYQPGDTIKFRVVALDNTVTQDTFAFDTIADEELVRVRLRVITARSLTCSFDRYLLPLSGLIDVSVMDVGGSPVRQWGAIPLEQGIVADELILADEPALGEWTIQVEVKNQIYSRHILVADYVMPKFQMDIQMPKEMLFSDGRFTLNVTANHFNGLPVEGELTISAYAVFFSDILQPVFSNPARKVVDINGHAEVTYDLKTDLDLAEDAARPLVVEAVLEEKDTLIRQNVSSRILLLRTPYRLKVTAPEYFRPMLPYNVQIEVLDPSGQVMNVDDDVTVERLWDDGAPVNLTTIALKKGLATYSLTPAEASVGDVMRARISSTERMDILHYAVIGRGDILMAKTLELSPARRSVDVSAPVTARMAPGCVLLAWAPLLGSRDAVLAAAVRLSVGGGQRPGGSVELRVEGAPTAHAAVLAVDARAAAAGLAGSDGHGSGLDIHTNEDHLPGLGIDLGGNATFDVFTNAGVVILTDGFVQKSQLSGQLPSPSLPETGTRPPLAGPYAFSRLPTPPTPRYYLTVEPQPTWTLANFSLGLDGTGFENRVSPITSGDWLVGAFAVHPELGLGLASPRKYATSVPLTITAELPATLQRGEAIAAVITLKSTLTVDTNIEVTFHNSEQYFEFEPLENSVDSAKKIEVFRRLRVTVPARGLASTAFLVSAVRLGEAPIIVEATGDGVSASLYRTIDVKAIEEDDSVITSEARAHAAAGYQRLMAYRRPDGSFAPDTDDESTGDVWMTAVAARWLSRCARHVAAPPAAGAALRWLAAQQQPAGSWPPPAAPADPHAQRPLPTAAYALMALSQSQDPYSLAVAAGALAAARHPQAATALQMMDRYTNASGSTKFWSRKLQGNEWRNPWLKTNSLEASTAAWGLRAMLSERLIEEAVPVARYLLQAQSDLDPDVLDSLAMFAKAVRSPTNLRLSVNVTGSEEARQFNIDSHNALVVQTQLVRTARSASAITEGRGLAVVGLAAKGSTNVTAAWPRFNLDPRVDQVSTKDRLQLSICIGFKELLRRRLIECGWRDQVRMLCRDMVKENDGGNVTFDMLVNRVTPRARALVPDPVKKELLQKIKTHLLTQKDQ</sequence>
<evidence type="ECO:0000313" key="1">
    <source>
        <dbReference type="EMBL" id="KAI8427882.1"/>
    </source>
</evidence>
<organism evidence="1 2">
    <name type="scientific">Choristoneura fumiferana</name>
    <name type="common">Spruce budworm moth</name>
    <name type="synonym">Archips fumiferana</name>
    <dbReference type="NCBI Taxonomy" id="7141"/>
    <lineage>
        <taxon>Eukaryota</taxon>
        <taxon>Metazoa</taxon>
        <taxon>Ecdysozoa</taxon>
        <taxon>Arthropoda</taxon>
        <taxon>Hexapoda</taxon>
        <taxon>Insecta</taxon>
        <taxon>Pterygota</taxon>
        <taxon>Neoptera</taxon>
        <taxon>Endopterygota</taxon>
        <taxon>Lepidoptera</taxon>
        <taxon>Glossata</taxon>
        <taxon>Ditrysia</taxon>
        <taxon>Tortricoidea</taxon>
        <taxon>Tortricidae</taxon>
        <taxon>Tortricinae</taxon>
        <taxon>Choristoneura</taxon>
    </lineage>
</organism>
<comment type="caution">
    <text evidence="1">The sequence shown here is derived from an EMBL/GenBank/DDBJ whole genome shotgun (WGS) entry which is preliminary data.</text>
</comment>
<dbReference type="Proteomes" id="UP001064048">
    <property type="component" value="Chromosome 3"/>
</dbReference>
<keyword evidence="2" id="KW-1185">Reference proteome</keyword>